<dbReference type="InterPro" id="IPR047525">
    <property type="entry name" value="TfoX-like"/>
</dbReference>
<organism evidence="3 4">
    <name type="scientific">Hyphococcus aureus</name>
    <dbReference type="NCBI Taxonomy" id="2666033"/>
    <lineage>
        <taxon>Bacteria</taxon>
        <taxon>Pseudomonadati</taxon>
        <taxon>Pseudomonadota</taxon>
        <taxon>Alphaproteobacteria</taxon>
        <taxon>Parvularculales</taxon>
        <taxon>Parvularculaceae</taxon>
        <taxon>Hyphococcus</taxon>
    </lineage>
</organism>
<dbReference type="PANTHER" id="PTHR36121">
    <property type="entry name" value="PROTEIN SXY"/>
    <property type="match status" value="1"/>
</dbReference>
<protein>
    <submittedName>
        <fullName evidence="3">TfoX/Sxy family protein</fullName>
    </submittedName>
</protein>
<evidence type="ECO:0000259" key="2">
    <source>
        <dbReference type="Pfam" id="PF04993"/>
    </source>
</evidence>
<gene>
    <name evidence="3" type="ORF">ACFMB1_00655</name>
</gene>
<dbReference type="Proteomes" id="UP001596116">
    <property type="component" value="Unassembled WGS sequence"/>
</dbReference>
<evidence type="ECO:0000313" key="3">
    <source>
        <dbReference type="EMBL" id="MFC6034028.1"/>
    </source>
</evidence>
<dbReference type="RefSeq" id="WP_379880678.1">
    <property type="nucleotide sequence ID" value="NZ_JBHPON010000001.1"/>
</dbReference>
<evidence type="ECO:0000313" key="4">
    <source>
        <dbReference type="Proteomes" id="UP001596116"/>
    </source>
</evidence>
<accession>A0ABW1KTN8</accession>
<dbReference type="InterPro" id="IPR007076">
    <property type="entry name" value="TfoX_N"/>
</dbReference>
<dbReference type="Gene3D" id="3.30.1460.30">
    <property type="entry name" value="YgaC/TfoX-N like chaperone"/>
    <property type="match status" value="1"/>
</dbReference>
<feature type="region of interest" description="Disordered" evidence="1">
    <location>
        <begin position="105"/>
        <end position="135"/>
    </location>
</feature>
<name>A0ABW1KTN8_9PROT</name>
<dbReference type="Pfam" id="PF04993">
    <property type="entry name" value="TfoX_N"/>
    <property type="match status" value="1"/>
</dbReference>
<sequence>MAPSASFIDYAKDLFSPFGEISIRKMFGGAGIYCDGAIFAIIGDDDIWFKVDDVTRAEFEAAGLHPFEVEMNGKTGTMSYYNAPEEIFDDNDALRHWTGLALGASARGKKPAKKKAAKKAAPKTAKSKSVNRARR</sequence>
<dbReference type="PANTHER" id="PTHR36121:SF1">
    <property type="entry name" value="PROTEIN SXY"/>
    <property type="match status" value="1"/>
</dbReference>
<keyword evidence="4" id="KW-1185">Reference proteome</keyword>
<dbReference type="EMBL" id="JBHPON010000001">
    <property type="protein sequence ID" value="MFC6034028.1"/>
    <property type="molecule type" value="Genomic_DNA"/>
</dbReference>
<feature type="compositionally biased region" description="Basic residues" evidence="1">
    <location>
        <begin position="107"/>
        <end position="135"/>
    </location>
</feature>
<proteinExistence type="predicted"/>
<comment type="caution">
    <text evidence="3">The sequence shown here is derived from an EMBL/GenBank/DDBJ whole genome shotgun (WGS) entry which is preliminary data.</text>
</comment>
<dbReference type="SUPFAM" id="SSF159894">
    <property type="entry name" value="YgaC/TfoX-N like"/>
    <property type="match status" value="1"/>
</dbReference>
<evidence type="ECO:0000256" key="1">
    <source>
        <dbReference type="SAM" id="MobiDB-lite"/>
    </source>
</evidence>
<reference evidence="3 4" key="1">
    <citation type="submission" date="2024-09" db="EMBL/GenBank/DDBJ databases">
        <authorList>
            <person name="Zhang Z.-H."/>
        </authorList>
    </citation>
    <scope>NUCLEOTIDE SEQUENCE [LARGE SCALE GENOMIC DNA]</scope>
    <source>
        <strain evidence="3 4">HHTR114</strain>
    </source>
</reference>
<feature type="domain" description="TfoX N-terminal" evidence="2">
    <location>
        <begin position="13"/>
        <end position="103"/>
    </location>
</feature>